<dbReference type="PROSITE" id="PS50144">
    <property type="entry name" value="MATH"/>
    <property type="match status" value="1"/>
</dbReference>
<sequence>QVSNNFHIAEVQWGKIEAVLFSDIVDAQKGFILDDKVLVEAHVSVKAVKGIKKGFQFDFSKAGPDSIALNVAGEKLYVSKEFLAIESPFFVDLFKKDNDDKESEIELKDVSVKDFTELLLATYPSNKAITADTYKSLLELVERFKLQRAMDKAETYLIKTKKQTVSAKLVLSEEYKLAKLQLHCIHSLETVEAVKALESTPEFKKFSEDLKNALFTRILALIK</sequence>
<feature type="domain" description="MATH" evidence="2">
    <location>
        <begin position="1"/>
        <end position="43"/>
    </location>
</feature>
<dbReference type="SMART" id="SM00225">
    <property type="entry name" value="BTB"/>
    <property type="match status" value="1"/>
</dbReference>
<gene>
    <name evidence="3" type="ORF">PENTCL1PPCAC_24790</name>
</gene>
<dbReference type="AlphaFoldDB" id="A0AAV5U840"/>
<dbReference type="SUPFAM" id="SSF54695">
    <property type="entry name" value="POZ domain"/>
    <property type="match status" value="1"/>
</dbReference>
<protein>
    <recommendedName>
        <fullName evidence="5">BTB domain-containing protein</fullName>
    </recommendedName>
</protein>
<dbReference type="InterPro" id="IPR000210">
    <property type="entry name" value="BTB/POZ_dom"/>
</dbReference>
<feature type="non-terminal residue" evidence="3">
    <location>
        <position position="1"/>
    </location>
</feature>
<accession>A0AAV5U840</accession>
<reference evidence="3" key="1">
    <citation type="submission" date="2023-10" db="EMBL/GenBank/DDBJ databases">
        <title>Genome assembly of Pristionchus species.</title>
        <authorList>
            <person name="Yoshida K."/>
            <person name="Sommer R.J."/>
        </authorList>
    </citation>
    <scope>NUCLEOTIDE SEQUENCE</scope>
    <source>
        <strain evidence="3">RS0144</strain>
    </source>
</reference>
<organism evidence="3 4">
    <name type="scientific">Pristionchus entomophagus</name>
    <dbReference type="NCBI Taxonomy" id="358040"/>
    <lineage>
        <taxon>Eukaryota</taxon>
        <taxon>Metazoa</taxon>
        <taxon>Ecdysozoa</taxon>
        <taxon>Nematoda</taxon>
        <taxon>Chromadorea</taxon>
        <taxon>Rhabditida</taxon>
        <taxon>Rhabditina</taxon>
        <taxon>Diplogasteromorpha</taxon>
        <taxon>Diplogasteroidea</taxon>
        <taxon>Neodiplogasteridae</taxon>
        <taxon>Pristionchus</taxon>
    </lineage>
</organism>
<proteinExistence type="predicted"/>
<comment type="caution">
    <text evidence="3">The sequence shown here is derived from an EMBL/GenBank/DDBJ whole genome shotgun (WGS) entry which is preliminary data.</text>
</comment>
<name>A0AAV5U840_9BILA</name>
<dbReference type="PANTHER" id="PTHR47022">
    <property type="entry name" value="BTB AND MATH DOMAIN-CONTAINING PROTEIN 36-RELATED"/>
    <property type="match status" value="1"/>
</dbReference>
<evidence type="ECO:0000259" key="2">
    <source>
        <dbReference type="PROSITE" id="PS50144"/>
    </source>
</evidence>
<dbReference type="PROSITE" id="PS50097">
    <property type="entry name" value="BTB"/>
    <property type="match status" value="1"/>
</dbReference>
<keyword evidence="4" id="KW-1185">Reference proteome</keyword>
<dbReference type="EMBL" id="BTSX01000005">
    <property type="protein sequence ID" value="GMT02616.1"/>
    <property type="molecule type" value="Genomic_DNA"/>
</dbReference>
<dbReference type="Proteomes" id="UP001432027">
    <property type="component" value="Unassembled WGS sequence"/>
</dbReference>
<evidence type="ECO:0000313" key="4">
    <source>
        <dbReference type="Proteomes" id="UP001432027"/>
    </source>
</evidence>
<evidence type="ECO:0000313" key="3">
    <source>
        <dbReference type="EMBL" id="GMT02616.1"/>
    </source>
</evidence>
<dbReference type="InterPro" id="IPR002083">
    <property type="entry name" value="MATH/TRAF_dom"/>
</dbReference>
<dbReference type="Pfam" id="PF00651">
    <property type="entry name" value="BTB"/>
    <property type="match status" value="1"/>
</dbReference>
<feature type="domain" description="BTB" evidence="1">
    <location>
        <begin position="65"/>
        <end position="131"/>
    </location>
</feature>
<dbReference type="PANTHER" id="PTHR47022:SF1">
    <property type="entry name" value="BTB AND MATH DOMAIN-CONTAINING PROTEIN 36-RELATED"/>
    <property type="match status" value="1"/>
</dbReference>
<evidence type="ECO:0008006" key="5">
    <source>
        <dbReference type="Google" id="ProtNLM"/>
    </source>
</evidence>
<dbReference type="InterPro" id="IPR011333">
    <property type="entry name" value="SKP1/BTB/POZ_sf"/>
</dbReference>
<dbReference type="Gene3D" id="3.30.710.10">
    <property type="entry name" value="Potassium Channel Kv1.1, Chain A"/>
    <property type="match status" value="1"/>
</dbReference>
<evidence type="ECO:0000259" key="1">
    <source>
        <dbReference type="PROSITE" id="PS50097"/>
    </source>
</evidence>